<gene>
    <name evidence="2" type="ORF">L2764_03905</name>
</gene>
<comment type="caution">
    <text evidence="2">The sequence shown here is derived from an EMBL/GenBank/DDBJ whole genome shotgun (WGS) entry which is preliminary data.</text>
</comment>
<dbReference type="Gene3D" id="3.40.630.30">
    <property type="match status" value="1"/>
</dbReference>
<dbReference type="InterPro" id="IPR016181">
    <property type="entry name" value="Acyl_CoA_acyltransferase"/>
</dbReference>
<evidence type="ECO:0000259" key="1">
    <source>
        <dbReference type="PROSITE" id="PS51186"/>
    </source>
</evidence>
<dbReference type="EMBL" id="JAKIKS010000009">
    <property type="protein sequence ID" value="MCL1123649.1"/>
    <property type="molecule type" value="Genomic_DNA"/>
</dbReference>
<proteinExistence type="predicted"/>
<keyword evidence="3" id="KW-1185">Reference proteome</keyword>
<organism evidence="2 3">
    <name type="scientific">Shewanella surugensis</name>
    <dbReference type="NCBI Taxonomy" id="212020"/>
    <lineage>
        <taxon>Bacteria</taxon>
        <taxon>Pseudomonadati</taxon>
        <taxon>Pseudomonadota</taxon>
        <taxon>Gammaproteobacteria</taxon>
        <taxon>Alteromonadales</taxon>
        <taxon>Shewanellaceae</taxon>
        <taxon>Shewanella</taxon>
    </lineage>
</organism>
<accession>A0ABT0L7I8</accession>
<dbReference type="PROSITE" id="PS51186">
    <property type="entry name" value="GNAT"/>
    <property type="match status" value="1"/>
</dbReference>
<dbReference type="Pfam" id="PF13673">
    <property type="entry name" value="Acetyltransf_10"/>
    <property type="match status" value="1"/>
</dbReference>
<feature type="domain" description="N-acetyltransferase" evidence="1">
    <location>
        <begin position="1"/>
        <end position="95"/>
    </location>
</feature>
<dbReference type="CDD" id="cd04301">
    <property type="entry name" value="NAT_SF"/>
    <property type="match status" value="1"/>
</dbReference>
<name>A0ABT0L7I8_9GAMM</name>
<dbReference type="SUPFAM" id="SSF55729">
    <property type="entry name" value="Acyl-CoA N-acyltransferases (Nat)"/>
    <property type="match status" value="1"/>
</dbReference>
<dbReference type="InterPro" id="IPR000182">
    <property type="entry name" value="GNAT_dom"/>
</dbReference>
<sequence length="95" mass="10489">MGLLELKENKHIAMLFLCPSVQRKGLGRALIAAVCQHAWQHSSTSTQVDRVPQRDPLTVSASLTSVPAYMRYGFKVAGEIAESEGLKFQPMVLTF</sequence>
<dbReference type="Proteomes" id="UP001203423">
    <property type="component" value="Unassembled WGS sequence"/>
</dbReference>
<dbReference type="RefSeq" id="WP_248938935.1">
    <property type="nucleotide sequence ID" value="NZ_JAKIKS010000009.1"/>
</dbReference>
<protein>
    <submittedName>
        <fullName evidence="2">GNAT family N-acetyltransferase</fullName>
    </submittedName>
</protein>
<evidence type="ECO:0000313" key="3">
    <source>
        <dbReference type="Proteomes" id="UP001203423"/>
    </source>
</evidence>
<reference evidence="2 3" key="1">
    <citation type="submission" date="2022-01" db="EMBL/GenBank/DDBJ databases">
        <title>Whole genome-based taxonomy of the Shewanellaceae.</title>
        <authorList>
            <person name="Martin-Rodriguez A.J."/>
        </authorList>
    </citation>
    <scope>NUCLEOTIDE SEQUENCE [LARGE SCALE GENOMIC DNA]</scope>
    <source>
        <strain evidence="2 3">DSM 17177</strain>
    </source>
</reference>
<evidence type="ECO:0000313" key="2">
    <source>
        <dbReference type="EMBL" id="MCL1123649.1"/>
    </source>
</evidence>